<dbReference type="Gene3D" id="3.40.50.2300">
    <property type="match status" value="1"/>
</dbReference>
<gene>
    <name evidence="4" type="ORF">KJ970_10120</name>
</gene>
<dbReference type="PANTHER" id="PTHR44591">
    <property type="entry name" value="STRESS RESPONSE REGULATOR PROTEIN 1"/>
    <property type="match status" value="1"/>
</dbReference>
<dbReference type="Proteomes" id="UP000777784">
    <property type="component" value="Unassembled WGS sequence"/>
</dbReference>
<dbReference type="AlphaFoldDB" id="A0A948RUT2"/>
<feature type="domain" description="Response regulatory" evidence="3">
    <location>
        <begin position="45"/>
        <end position="161"/>
    </location>
</feature>
<dbReference type="GO" id="GO:0000160">
    <property type="term" value="P:phosphorelay signal transduction system"/>
    <property type="evidence" value="ECO:0007669"/>
    <property type="project" value="InterPro"/>
</dbReference>
<evidence type="ECO:0000313" key="5">
    <source>
        <dbReference type="Proteomes" id="UP000777784"/>
    </source>
</evidence>
<keyword evidence="1 2" id="KW-0597">Phosphoprotein</keyword>
<protein>
    <submittedName>
        <fullName evidence="4">Response regulator</fullName>
    </submittedName>
</protein>
<dbReference type="PROSITE" id="PS50110">
    <property type="entry name" value="RESPONSE_REGULATORY"/>
    <property type="match status" value="1"/>
</dbReference>
<evidence type="ECO:0000259" key="3">
    <source>
        <dbReference type="PROSITE" id="PS50110"/>
    </source>
</evidence>
<dbReference type="SUPFAM" id="SSF52172">
    <property type="entry name" value="CheY-like"/>
    <property type="match status" value="1"/>
</dbReference>
<name>A0A948RUT2_UNCEI</name>
<sequence length="166" mass="18343">MDIELVDSKVGRGTQFDVFIPIHGGHVESDSEESSRPIYDAGRKRILFVDAERSILDLAKISLEKSGYDVTVFEDSRLALEAFRKDPDEYDILVTDQTMPGLVGSDLAKAVLEIRPGLPVILCSGYSKAISEDMADSMGIKGYLFKPVSREVLSNTIRQIFEARAA</sequence>
<organism evidence="4 5">
    <name type="scientific">Eiseniibacteriota bacterium</name>
    <dbReference type="NCBI Taxonomy" id="2212470"/>
    <lineage>
        <taxon>Bacteria</taxon>
        <taxon>Candidatus Eiseniibacteriota</taxon>
    </lineage>
</organism>
<feature type="modified residue" description="4-aspartylphosphate" evidence="2">
    <location>
        <position position="96"/>
    </location>
</feature>
<dbReference type="InterPro" id="IPR001789">
    <property type="entry name" value="Sig_transdc_resp-reg_receiver"/>
</dbReference>
<reference evidence="4" key="1">
    <citation type="submission" date="2021-05" db="EMBL/GenBank/DDBJ databases">
        <title>Energy efficiency and biological interactions define the core microbiome of deep oligotrophic groundwater.</title>
        <authorList>
            <person name="Mehrshad M."/>
            <person name="Lopez-Fernandez M."/>
            <person name="Bell E."/>
            <person name="Bernier-Latmani R."/>
            <person name="Bertilsson S."/>
            <person name="Dopson M."/>
        </authorList>
    </citation>
    <scope>NUCLEOTIDE SEQUENCE</scope>
    <source>
        <strain evidence="4">Modern_marine.mb.64</strain>
    </source>
</reference>
<evidence type="ECO:0000256" key="2">
    <source>
        <dbReference type="PROSITE-ProRule" id="PRU00169"/>
    </source>
</evidence>
<proteinExistence type="predicted"/>
<dbReference type="InterPro" id="IPR050595">
    <property type="entry name" value="Bact_response_regulator"/>
</dbReference>
<comment type="caution">
    <text evidence="4">The sequence shown here is derived from an EMBL/GenBank/DDBJ whole genome shotgun (WGS) entry which is preliminary data.</text>
</comment>
<dbReference type="SMART" id="SM00448">
    <property type="entry name" value="REC"/>
    <property type="match status" value="1"/>
</dbReference>
<dbReference type="Pfam" id="PF00072">
    <property type="entry name" value="Response_reg"/>
    <property type="match status" value="1"/>
</dbReference>
<accession>A0A948RUT2</accession>
<dbReference type="InterPro" id="IPR011006">
    <property type="entry name" value="CheY-like_superfamily"/>
</dbReference>
<dbReference type="EMBL" id="JAHJDP010000053">
    <property type="protein sequence ID" value="MBU2691275.1"/>
    <property type="molecule type" value="Genomic_DNA"/>
</dbReference>
<evidence type="ECO:0000256" key="1">
    <source>
        <dbReference type="ARBA" id="ARBA00022553"/>
    </source>
</evidence>
<dbReference type="PANTHER" id="PTHR44591:SF3">
    <property type="entry name" value="RESPONSE REGULATORY DOMAIN-CONTAINING PROTEIN"/>
    <property type="match status" value="1"/>
</dbReference>
<evidence type="ECO:0000313" key="4">
    <source>
        <dbReference type="EMBL" id="MBU2691275.1"/>
    </source>
</evidence>